<dbReference type="OrthoDB" id="9954220at2"/>
<keyword evidence="3" id="KW-1185">Reference proteome</keyword>
<name>A0A518IAE7_9PLAN</name>
<accession>A0A518IAE7</accession>
<gene>
    <name evidence="2" type="ORF">Enr17x_21230</name>
</gene>
<dbReference type="AlphaFoldDB" id="A0A518IAE7"/>
<evidence type="ECO:0000256" key="1">
    <source>
        <dbReference type="SAM" id="Phobius"/>
    </source>
</evidence>
<sequence length="178" mass="19051">MAIYDSTDQELSDYITGKATGCAYNAYSSLGVDHRNQANQWGGTNYTGGNSSKGSAGPGVFDDVFNAAGDFANEWTETIVELISSVFRWVPERTGLALRLMGIMAFLIGGVSYELGGWSLLAVTATGWFAPRIAAGLMQITLYLILSVLYLCFMLILVIACGGLFLGGLYVLNALFNA</sequence>
<feature type="transmembrane region" description="Helical" evidence="1">
    <location>
        <begin position="96"/>
        <end position="112"/>
    </location>
</feature>
<dbReference type="KEGG" id="gfm:Enr17x_21230"/>
<dbReference type="EMBL" id="CP037452">
    <property type="protein sequence ID" value="QDV50087.1"/>
    <property type="molecule type" value="Genomic_DNA"/>
</dbReference>
<reference evidence="2 3" key="1">
    <citation type="submission" date="2019-03" db="EMBL/GenBank/DDBJ databases">
        <title>Deep-cultivation of Planctomycetes and their phenomic and genomic characterization uncovers novel biology.</title>
        <authorList>
            <person name="Wiegand S."/>
            <person name="Jogler M."/>
            <person name="Boedeker C."/>
            <person name="Pinto D."/>
            <person name="Vollmers J."/>
            <person name="Rivas-Marin E."/>
            <person name="Kohn T."/>
            <person name="Peeters S.H."/>
            <person name="Heuer A."/>
            <person name="Rast P."/>
            <person name="Oberbeckmann S."/>
            <person name="Bunk B."/>
            <person name="Jeske O."/>
            <person name="Meyerdierks A."/>
            <person name="Storesund J.E."/>
            <person name="Kallscheuer N."/>
            <person name="Luecker S."/>
            <person name="Lage O.M."/>
            <person name="Pohl T."/>
            <person name="Merkel B.J."/>
            <person name="Hornburger P."/>
            <person name="Mueller R.-W."/>
            <person name="Bruemmer F."/>
            <person name="Labrenz M."/>
            <person name="Spormann A.M."/>
            <person name="Op den Camp H."/>
            <person name="Overmann J."/>
            <person name="Amann R."/>
            <person name="Jetten M.S.M."/>
            <person name="Mascher T."/>
            <person name="Medema M.H."/>
            <person name="Devos D.P."/>
            <person name="Kaster A.-K."/>
            <person name="Ovreas L."/>
            <person name="Rohde M."/>
            <person name="Galperin M.Y."/>
            <person name="Jogler C."/>
        </authorList>
    </citation>
    <scope>NUCLEOTIDE SEQUENCE [LARGE SCALE GENOMIC DNA]</scope>
    <source>
        <strain evidence="2 3">Enr17</strain>
    </source>
</reference>
<keyword evidence="1" id="KW-0812">Transmembrane</keyword>
<keyword evidence="1" id="KW-1133">Transmembrane helix</keyword>
<feature type="transmembrane region" description="Helical" evidence="1">
    <location>
        <begin position="142"/>
        <end position="172"/>
    </location>
</feature>
<proteinExistence type="predicted"/>
<dbReference type="Proteomes" id="UP000318313">
    <property type="component" value="Chromosome"/>
</dbReference>
<protein>
    <submittedName>
        <fullName evidence="2">Uncharacterized protein</fullName>
    </submittedName>
</protein>
<evidence type="ECO:0000313" key="2">
    <source>
        <dbReference type="EMBL" id="QDV50087.1"/>
    </source>
</evidence>
<evidence type="ECO:0000313" key="3">
    <source>
        <dbReference type="Proteomes" id="UP000318313"/>
    </source>
</evidence>
<organism evidence="2 3">
    <name type="scientific">Gimesia fumaroli</name>
    <dbReference type="NCBI Taxonomy" id="2527976"/>
    <lineage>
        <taxon>Bacteria</taxon>
        <taxon>Pseudomonadati</taxon>
        <taxon>Planctomycetota</taxon>
        <taxon>Planctomycetia</taxon>
        <taxon>Planctomycetales</taxon>
        <taxon>Planctomycetaceae</taxon>
        <taxon>Gimesia</taxon>
    </lineage>
</organism>
<dbReference type="RefSeq" id="WP_145308335.1">
    <property type="nucleotide sequence ID" value="NZ_CP037452.1"/>
</dbReference>
<keyword evidence="1" id="KW-0472">Membrane</keyword>